<evidence type="ECO:0000313" key="1">
    <source>
        <dbReference type="EMBL" id="KAL3700644.1"/>
    </source>
</evidence>
<evidence type="ECO:0000313" key="2">
    <source>
        <dbReference type="Proteomes" id="UP001633002"/>
    </source>
</evidence>
<reference evidence="1 2" key="1">
    <citation type="submission" date="2024-09" db="EMBL/GenBank/DDBJ databases">
        <title>Chromosome-scale assembly of Riccia sorocarpa.</title>
        <authorList>
            <person name="Paukszto L."/>
        </authorList>
    </citation>
    <scope>NUCLEOTIDE SEQUENCE [LARGE SCALE GENOMIC DNA]</scope>
    <source>
        <strain evidence="1">LP-2024</strain>
        <tissue evidence="1">Aerial parts of the thallus</tissue>
    </source>
</reference>
<gene>
    <name evidence="1" type="ORF">R1sor_018666</name>
</gene>
<protein>
    <submittedName>
        <fullName evidence="1">Uncharacterized protein</fullName>
    </submittedName>
</protein>
<sequence length="84" mass="9578">MMMQKKKNERNRGDDDFLGQAAEVDVVLFIFSLRLATLWSGREEREDRRGVEVQNAAVEEFGTRFGVGKQEEDRGTLEITPGDT</sequence>
<dbReference type="EMBL" id="JBJQOH010000001">
    <property type="protein sequence ID" value="KAL3700644.1"/>
    <property type="molecule type" value="Genomic_DNA"/>
</dbReference>
<keyword evidence="2" id="KW-1185">Reference proteome</keyword>
<dbReference type="Proteomes" id="UP001633002">
    <property type="component" value="Unassembled WGS sequence"/>
</dbReference>
<name>A0ABD3IC19_9MARC</name>
<dbReference type="AlphaFoldDB" id="A0ABD3IC19"/>
<comment type="caution">
    <text evidence="1">The sequence shown here is derived from an EMBL/GenBank/DDBJ whole genome shotgun (WGS) entry which is preliminary data.</text>
</comment>
<organism evidence="1 2">
    <name type="scientific">Riccia sorocarpa</name>
    <dbReference type="NCBI Taxonomy" id="122646"/>
    <lineage>
        <taxon>Eukaryota</taxon>
        <taxon>Viridiplantae</taxon>
        <taxon>Streptophyta</taxon>
        <taxon>Embryophyta</taxon>
        <taxon>Marchantiophyta</taxon>
        <taxon>Marchantiopsida</taxon>
        <taxon>Marchantiidae</taxon>
        <taxon>Marchantiales</taxon>
        <taxon>Ricciaceae</taxon>
        <taxon>Riccia</taxon>
    </lineage>
</organism>
<proteinExistence type="predicted"/>
<accession>A0ABD3IC19</accession>